<feature type="transmembrane region" description="Helical" evidence="17">
    <location>
        <begin position="465"/>
        <end position="489"/>
    </location>
</feature>
<dbReference type="EnsemblMetazoa" id="XM_030975931">
    <property type="protein sequence ID" value="XP_030831791"/>
    <property type="gene ID" value="LOC105445726"/>
</dbReference>
<evidence type="ECO:0000256" key="3">
    <source>
        <dbReference type="ARBA" id="ARBA00022475"/>
    </source>
</evidence>
<feature type="transmembrane region" description="Helical" evidence="17">
    <location>
        <begin position="597"/>
        <end position="620"/>
    </location>
</feature>
<keyword evidence="11 14" id="KW-1015">Disulfide bond</keyword>
<dbReference type="InParanoid" id="A0A7M7SUB7"/>
<feature type="binding site" evidence="13">
    <location>
        <position position="540"/>
    </location>
    <ligand>
        <name>Na(+)</name>
        <dbReference type="ChEBI" id="CHEBI:29101"/>
        <label>1</label>
    </ligand>
</feature>
<evidence type="ECO:0000256" key="12">
    <source>
        <dbReference type="ARBA" id="ARBA00023180"/>
    </source>
</evidence>
<feature type="transmembrane region" description="Helical" evidence="17">
    <location>
        <begin position="348"/>
        <end position="371"/>
    </location>
</feature>
<dbReference type="GO" id="GO:0006865">
    <property type="term" value="P:amino acid transport"/>
    <property type="evidence" value="ECO:0000318"/>
    <property type="project" value="GO_Central"/>
</dbReference>
<keyword evidence="6" id="KW-0532">Neurotransmitter transport</keyword>
<keyword evidence="19" id="KW-1185">Reference proteome</keyword>
<keyword evidence="2 15" id="KW-0813">Transport</keyword>
<dbReference type="InterPro" id="IPR000175">
    <property type="entry name" value="Na/ntran_symport"/>
</dbReference>
<dbReference type="GeneID" id="105445726"/>
<dbReference type="GO" id="GO:0005334">
    <property type="term" value="F:norepinephrine:sodium symporter activity"/>
    <property type="evidence" value="ECO:0000318"/>
    <property type="project" value="GO_Central"/>
</dbReference>
<dbReference type="Proteomes" id="UP000007110">
    <property type="component" value="Unassembled WGS sequence"/>
</dbReference>
<keyword evidence="9 13" id="KW-0915">Sodium</keyword>
<keyword evidence="4 15" id="KW-0812">Transmembrane</keyword>
<evidence type="ECO:0000256" key="17">
    <source>
        <dbReference type="SAM" id="Phobius"/>
    </source>
</evidence>
<feature type="binding site" evidence="13">
    <location>
        <position position="439"/>
    </location>
    <ligand>
        <name>Na(+)</name>
        <dbReference type="ChEBI" id="CHEBI:29101"/>
        <label>1</label>
    </ligand>
</feature>
<feature type="transmembrane region" description="Helical" evidence="17">
    <location>
        <begin position="509"/>
        <end position="533"/>
    </location>
</feature>
<dbReference type="PROSITE" id="PS00754">
    <property type="entry name" value="NA_NEUROTRAN_SYMP_2"/>
    <property type="match status" value="1"/>
</dbReference>
<keyword evidence="7 15" id="KW-0769">Symport</keyword>
<evidence type="ECO:0000256" key="9">
    <source>
        <dbReference type="ARBA" id="ARBA00023053"/>
    </source>
</evidence>
<dbReference type="GO" id="GO:0051583">
    <property type="term" value="P:dopamine uptake involved in synaptic transmission"/>
    <property type="evidence" value="ECO:0000318"/>
    <property type="project" value="GO_Central"/>
</dbReference>
<feature type="binding site" evidence="13">
    <location>
        <position position="189"/>
    </location>
    <ligand>
        <name>Na(+)</name>
        <dbReference type="ChEBI" id="CHEBI:29101"/>
        <label>1</label>
    </ligand>
</feature>
<reference evidence="19" key="1">
    <citation type="submission" date="2015-02" db="EMBL/GenBank/DDBJ databases">
        <title>Genome sequencing for Strongylocentrotus purpuratus.</title>
        <authorList>
            <person name="Murali S."/>
            <person name="Liu Y."/>
            <person name="Vee V."/>
            <person name="English A."/>
            <person name="Wang M."/>
            <person name="Skinner E."/>
            <person name="Han Y."/>
            <person name="Muzny D.M."/>
            <person name="Worley K.C."/>
            <person name="Gibbs R.A."/>
        </authorList>
    </citation>
    <scope>NUCLEOTIDE SEQUENCE</scope>
</reference>
<keyword evidence="5 13" id="KW-0479">Metal-binding</keyword>
<dbReference type="GO" id="GO:0005330">
    <property type="term" value="F:dopamine:sodium symporter activity"/>
    <property type="evidence" value="ECO:0000318"/>
    <property type="project" value="GO_Central"/>
</dbReference>
<dbReference type="PRINTS" id="PR00176">
    <property type="entry name" value="NANEUSMPORT"/>
</dbReference>
<dbReference type="AlphaFoldDB" id="A0A7M7SUB7"/>
<keyword evidence="12" id="KW-0325">Glycoprotein</keyword>
<feature type="binding site" evidence="13">
    <location>
        <position position="196"/>
    </location>
    <ligand>
        <name>Na(+)</name>
        <dbReference type="ChEBI" id="CHEBI:29101"/>
        <label>1</label>
    </ligand>
</feature>
<evidence type="ECO:0000256" key="8">
    <source>
        <dbReference type="ARBA" id="ARBA00022989"/>
    </source>
</evidence>
<evidence type="ECO:0000256" key="5">
    <source>
        <dbReference type="ARBA" id="ARBA00022723"/>
    </source>
</evidence>
<dbReference type="PANTHER" id="PTHR11616">
    <property type="entry name" value="SODIUM/CHLORIDE DEPENDENT TRANSPORTER"/>
    <property type="match status" value="1"/>
</dbReference>
<dbReference type="InterPro" id="IPR037272">
    <property type="entry name" value="SNS_sf"/>
</dbReference>
<keyword evidence="10 17" id="KW-0472">Membrane</keyword>
<dbReference type="PROSITE" id="PS00610">
    <property type="entry name" value="NA_NEUROTRAN_SYMP_1"/>
    <property type="match status" value="1"/>
</dbReference>
<feature type="disulfide bond" evidence="14">
    <location>
        <begin position="294"/>
        <end position="303"/>
    </location>
</feature>
<keyword evidence="3" id="KW-1003">Cell membrane</keyword>
<feature type="transmembrane region" description="Helical" evidence="17">
    <location>
        <begin position="566"/>
        <end position="591"/>
    </location>
</feature>
<feature type="binding site" evidence="13">
    <location>
        <position position="192"/>
    </location>
    <ligand>
        <name>Na(+)</name>
        <dbReference type="ChEBI" id="CHEBI:29101"/>
        <label>1</label>
    </ligand>
</feature>
<evidence type="ECO:0000313" key="18">
    <source>
        <dbReference type="EnsemblMetazoa" id="XP_030831791"/>
    </source>
</evidence>
<name>A0A7M7SUB7_STRPU</name>
<feature type="binding site" evidence="13">
    <location>
        <position position="539"/>
    </location>
    <ligand>
        <name>Na(+)</name>
        <dbReference type="ChEBI" id="CHEBI:29101"/>
        <label>1</label>
    </ligand>
</feature>
<accession>A0A7M7SUB7</accession>
<feature type="binding site" evidence="13">
    <location>
        <position position="471"/>
    </location>
    <ligand>
        <name>Na(+)</name>
        <dbReference type="ChEBI" id="CHEBI:29101"/>
        <label>1</label>
    </ligand>
</feature>
<dbReference type="PANTHER" id="PTHR11616:SF320">
    <property type="entry name" value="SODIUM-DEPENDENT NORADRENALINE TRANSPORTER"/>
    <property type="match status" value="1"/>
</dbReference>
<evidence type="ECO:0000256" key="13">
    <source>
        <dbReference type="PIRSR" id="PIRSR600175-1"/>
    </source>
</evidence>
<dbReference type="GO" id="GO:0046872">
    <property type="term" value="F:metal ion binding"/>
    <property type="evidence" value="ECO:0007669"/>
    <property type="project" value="UniProtKB-KW"/>
</dbReference>
<evidence type="ECO:0000256" key="6">
    <source>
        <dbReference type="ARBA" id="ARBA00022775"/>
    </source>
</evidence>
<dbReference type="GO" id="GO:0042734">
    <property type="term" value="C:presynaptic membrane"/>
    <property type="evidence" value="ECO:0000318"/>
    <property type="project" value="GO_Central"/>
</dbReference>
<feature type="transmembrane region" description="Helical" evidence="17">
    <location>
        <begin position="245"/>
        <end position="267"/>
    </location>
</feature>
<reference evidence="18" key="2">
    <citation type="submission" date="2021-01" db="UniProtKB">
        <authorList>
            <consortium name="EnsemblMetazoa"/>
        </authorList>
    </citation>
    <scope>IDENTIFICATION</scope>
</reference>
<dbReference type="SUPFAM" id="SSF161070">
    <property type="entry name" value="SNF-like"/>
    <property type="match status" value="1"/>
</dbReference>
<keyword evidence="8 17" id="KW-1133">Transmembrane helix</keyword>
<organism evidence="18 19">
    <name type="scientific">Strongylocentrotus purpuratus</name>
    <name type="common">Purple sea urchin</name>
    <dbReference type="NCBI Taxonomy" id="7668"/>
    <lineage>
        <taxon>Eukaryota</taxon>
        <taxon>Metazoa</taxon>
        <taxon>Echinodermata</taxon>
        <taxon>Eleutherozoa</taxon>
        <taxon>Echinozoa</taxon>
        <taxon>Echinoidea</taxon>
        <taxon>Euechinoidea</taxon>
        <taxon>Echinacea</taxon>
        <taxon>Camarodonta</taxon>
        <taxon>Echinidea</taxon>
        <taxon>Strongylocentrotidae</taxon>
        <taxon>Strongylocentrotus</taxon>
    </lineage>
</organism>
<evidence type="ECO:0000256" key="16">
    <source>
        <dbReference type="SAM" id="MobiDB-lite"/>
    </source>
</evidence>
<comment type="similarity">
    <text evidence="15">Belongs to the sodium:neurotransmitter symporter (SNF) (TC 2.A.22) family.</text>
</comment>
<feature type="transmembrane region" description="Helical" evidence="17">
    <location>
        <begin position="641"/>
        <end position="667"/>
    </location>
</feature>
<feature type="transmembrane region" description="Helical" evidence="17">
    <location>
        <begin position="213"/>
        <end position="233"/>
    </location>
</feature>
<feature type="transmembrane region" description="Helical" evidence="17">
    <location>
        <begin position="383"/>
        <end position="400"/>
    </location>
</feature>
<evidence type="ECO:0000256" key="2">
    <source>
        <dbReference type="ARBA" id="ARBA00022448"/>
    </source>
</evidence>
<dbReference type="FunCoup" id="A0A7M7SUB7">
    <property type="interactions" value="118"/>
</dbReference>
<dbReference type="GO" id="GO:0015874">
    <property type="term" value="P:norepinephrine transport"/>
    <property type="evidence" value="ECO:0000318"/>
    <property type="project" value="GO_Central"/>
</dbReference>
<evidence type="ECO:0000313" key="19">
    <source>
        <dbReference type="Proteomes" id="UP000007110"/>
    </source>
</evidence>
<dbReference type="KEGG" id="spu:105445726"/>
<evidence type="ECO:0000256" key="15">
    <source>
        <dbReference type="RuleBase" id="RU003732"/>
    </source>
</evidence>
<feature type="compositionally biased region" description="Basic and acidic residues" evidence="16">
    <location>
        <begin position="150"/>
        <end position="165"/>
    </location>
</feature>
<dbReference type="GO" id="GO:0005886">
    <property type="term" value="C:plasma membrane"/>
    <property type="evidence" value="ECO:0000318"/>
    <property type="project" value="GO_Central"/>
</dbReference>
<evidence type="ECO:0000256" key="7">
    <source>
        <dbReference type="ARBA" id="ARBA00022847"/>
    </source>
</evidence>
<evidence type="ECO:0000256" key="10">
    <source>
        <dbReference type="ARBA" id="ARBA00023136"/>
    </source>
</evidence>
<dbReference type="GO" id="GO:0035725">
    <property type="term" value="P:sodium ion transmembrane transport"/>
    <property type="evidence" value="ECO:0000318"/>
    <property type="project" value="GO_Central"/>
</dbReference>
<feature type="binding site" evidence="13">
    <location>
        <position position="536"/>
    </location>
    <ligand>
        <name>Na(+)</name>
        <dbReference type="ChEBI" id="CHEBI:29101"/>
        <label>1</label>
    </ligand>
</feature>
<dbReference type="RefSeq" id="XP_030831791.1">
    <property type="nucleotide sequence ID" value="XM_030975931.1"/>
</dbReference>
<dbReference type="Pfam" id="PF00209">
    <property type="entry name" value="SNF"/>
    <property type="match status" value="1"/>
</dbReference>
<evidence type="ECO:0000256" key="11">
    <source>
        <dbReference type="ARBA" id="ARBA00023157"/>
    </source>
</evidence>
<dbReference type="PROSITE" id="PS50267">
    <property type="entry name" value="NA_NEUROTRAN_SYMP_3"/>
    <property type="match status" value="1"/>
</dbReference>
<evidence type="ECO:0000256" key="14">
    <source>
        <dbReference type="PIRSR" id="PIRSR600175-2"/>
    </source>
</evidence>
<comment type="subcellular location">
    <subcellularLocation>
        <location evidence="1">Cell membrane</location>
        <topology evidence="1">Multi-pass membrane protein</topology>
    </subcellularLocation>
</comment>
<dbReference type="OrthoDB" id="6581954at2759"/>
<evidence type="ECO:0000256" key="4">
    <source>
        <dbReference type="ARBA" id="ARBA00022692"/>
    </source>
</evidence>
<evidence type="ECO:0000256" key="1">
    <source>
        <dbReference type="ARBA" id="ARBA00004651"/>
    </source>
</evidence>
<feature type="transmembrane region" description="Helical" evidence="17">
    <location>
        <begin position="436"/>
        <end position="453"/>
    </location>
</feature>
<sequence length="741" mass="83221">MEGEKEVSGIRFLVRKNLESANERGVFLLAVRNGKGLVVQVRQPSNINMETKPIANGVAPSEDVIDHGSSNSHPDRPDVAEVGIDNPTIELGDEEPISVHIIRPEVAGTAPAVNHGIMPNNNVMKDGYAVDPSAYELLNDAKVVEMEMDDRTMVSDRDEYEKNNDDDSEEEEERETWGTKVDFLLSVIGFSVDLANVWRFPYLVYRNGGGAFLIPYVLFLLIGGIPMLYMELALGQYNRGGAISVWKICPIFQGVGWAVLVIAWYVGFSYNVVISWSFYYLFASFTGELPWRYCDKEWNTPLCFDDTMNASYVEIDGVSVWLNYSTGNAPAKEYFDLEMLRRDRSTGLFDLAGMSWQLPLCLILVFIILYFSIWKGVKTSGKVVWVTATLPYFVLTILLIRGVTLPGAGKGIRYYLYPNFALLAQPTVWIDAAVQIFYSIGAGFGVHIAFASYNKFNSNVYRDAIFTASINCFTSFFSGFAVFSILGYLSHKTGKEISEVATDGPGLVFTVYPEAIATIPGAPFWSIIFYIMLITLGLDSSFGGTEAIVTGLVDQFPKFFKKRREYLVLAIVVSFFFFTLINVTYGGIYVFHLENEYAASTSLLFVVAIEVFAVAWFYGVNRFARDIQEMIGFLPSIVWRICWKFVSTTFVFVMFIVSMVLSTPLVYDEYTYPQWGNVLAWLFAASSMIIVPIGVVYQLIVAPGSGLKEKFAYAITPRAEHDMIREKGEVTRFKAKHWLSI</sequence>
<dbReference type="GO" id="GO:0032809">
    <property type="term" value="C:neuronal cell body membrane"/>
    <property type="evidence" value="ECO:0000318"/>
    <property type="project" value="GO_Central"/>
</dbReference>
<dbReference type="GO" id="GO:0030424">
    <property type="term" value="C:axon"/>
    <property type="evidence" value="ECO:0000318"/>
    <property type="project" value="GO_Central"/>
</dbReference>
<feature type="region of interest" description="Disordered" evidence="16">
    <location>
        <begin position="150"/>
        <end position="175"/>
    </location>
</feature>
<dbReference type="OMA" id="KETSICA"/>
<protein>
    <recommendedName>
        <fullName evidence="15">Transporter</fullName>
    </recommendedName>
</protein>
<proteinExistence type="inferred from homology"/>
<feature type="transmembrane region" description="Helical" evidence="17">
    <location>
        <begin position="679"/>
        <end position="700"/>
    </location>
</feature>